<dbReference type="EMBL" id="JBDPZC010000014">
    <property type="protein sequence ID" value="MEO3715436.1"/>
    <property type="molecule type" value="Genomic_DNA"/>
</dbReference>
<dbReference type="Pfam" id="PF00903">
    <property type="entry name" value="Glyoxalase"/>
    <property type="match status" value="1"/>
</dbReference>
<dbReference type="CDD" id="cd07262">
    <property type="entry name" value="VOC_like"/>
    <property type="match status" value="1"/>
</dbReference>
<name>A0ABV0GK61_9BURK</name>
<feature type="domain" description="VOC" evidence="1">
    <location>
        <begin position="1"/>
        <end position="125"/>
    </location>
</feature>
<dbReference type="InterPro" id="IPR029068">
    <property type="entry name" value="Glyas_Bleomycin-R_OHBP_Dase"/>
</dbReference>
<dbReference type="Proteomes" id="UP001462640">
    <property type="component" value="Unassembled WGS sequence"/>
</dbReference>
<proteinExistence type="predicted"/>
<reference evidence="2 3" key="1">
    <citation type="submission" date="2024-05" db="EMBL/GenBank/DDBJ databases">
        <title>Roseateles sp. 2.12 16S ribosomal RNA gene Genome sequencing and assembly.</title>
        <authorList>
            <person name="Woo H."/>
        </authorList>
    </citation>
    <scope>NUCLEOTIDE SEQUENCE [LARGE SCALE GENOMIC DNA]</scope>
    <source>
        <strain evidence="2 3">2.12</strain>
    </source>
</reference>
<protein>
    <submittedName>
        <fullName evidence="2">VOC family protein</fullName>
    </submittedName>
</protein>
<organism evidence="2 3">
    <name type="scientific">Roseateles flavus</name>
    <dbReference type="NCBI Taxonomy" id="3149041"/>
    <lineage>
        <taxon>Bacteria</taxon>
        <taxon>Pseudomonadati</taxon>
        <taxon>Pseudomonadota</taxon>
        <taxon>Betaproteobacteria</taxon>
        <taxon>Burkholderiales</taxon>
        <taxon>Sphaerotilaceae</taxon>
        <taxon>Roseateles</taxon>
    </lineage>
</organism>
<keyword evidence="3" id="KW-1185">Reference proteome</keyword>
<evidence type="ECO:0000313" key="3">
    <source>
        <dbReference type="Proteomes" id="UP001462640"/>
    </source>
</evidence>
<dbReference type="InterPro" id="IPR004360">
    <property type="entry name" value="Glyas_Fos-R_dOase_dom"/>
</dbReference>
<evidence type="ECO:0000259" key="1">
    <source>
        <dbReference type="PROSITE" id="PS51819"/>
    </source>
</evidence>
<accession>A0ABV0GK61</accession>
<dbReference type="Gene3D" id="3.10.180.10">
    <property type="entry name" value="2,3-Dihydroxybiphenyl 1,2-Dioxygenase, domain 1"/>
    <property type="match status" value="1"/>
</dbReference>
<dbReference type="SUPFAM" id="SSF54593">
    <property type="entry name" value="Glyoxalase/Bleomycin resistance protein/Dihydroxybiphenyl dioxygenase"/>
    <property type="match status" value="1"/>
</dbReference>
<gene>
    <name evidence="2" type="ORF">ABDJ40_21910</name>
</gene>
<sequence length="131" mass="14153">MIDHTGVVVSDFERSKAFYRQALAPIGYQLLLEFPAAVTGHTDVAGFGEPPKPDFWISRGTPNQPPIHIAFRVGTRAEVDAFHRAALAAGGQDNGAPGLRPHYHPDYYGAFVHDPDGHNIEAVCHQPEGGA</sequence>
<dbReference type="InterPro" id="IPR037523">
    <property type="entry name" value="VOC_core"/>
</dbReference>
<dbReference type="PANTHER" id="PTHR35006">
    <property type="entry name" value="GLYOXALASE FAMILY PROTEIN (AFU_ORTHOLOGUE AFUA_5G14830)"/>
    <property type="match status" value="1"/>
</dbReference>
<comment type="caution">
    <text evidence="2">The sequence shown here is derived from an EMBL/GenBank/DDBJ whole genome shotgun (WGS) entry which is preliminary data.</text>
</comment>
<dbReference type="PROSITE" id="PS51819">
    <property type="entry name" value="VOC"/>
    <property type="match status" value="1"/>
</dbReference>
<dbReference type="PANTHER" id="PTHR35006:SF2">
    <property type="entry name" value="GLYOXALASE FAMILY PROTEIN (AFU_ORTHOLOGUE AFUA_5G14830)"/>
    <property type="match status" value="1"/>
</dbReference>
<evidence type="ECO:0000313" key="2">
    <source>
        <dbReference type="EMBL" id="MEO3715436.1"/>
    </source>
</evidence>
<dbReference type="RefSeq" id="WP_347612881.1">
    <property type="nucleotide sequence ID" value="NZ_JBDPZC010000014.1"/>
</dbReference>